<proteinExistence type="predicted"/>
<dbReference type="AlphaFoldDB" id="A0A167IKB6"/>
<keyword evidence="4" id="KW-1185">Reference proteome</keyword>
<dbReference type="InterPro" id="IPR011037">
    <property type="entry name" value="Pyrv_Knase-like_insert_dom_sf"/>
</dbReference>
<dbReference type="Proteomes" id="UP000185657">
    <property type="component" value="Unassembled WGS sequence"/>
</dbReference>
<dbReference type="STRING" id="1763535.LPB072_18415"/>
<dbReference type="EMBL" id="CP017476">
    <property type="protein sequence ID" value="AOW14516.1"/>
    <property type="molecule type" value="Genomic_DNA"/>
</dbReference>
<dbReference type="SUPFAM" id="SSF141673">
    <property type="entry name" value="MOSC N-terminal domain-like"/>
    <property type="match status" value="1"/>
</dbReference>
<dbReference type="SUPFAM" id="SSF50800">
    <property type="entry name" value="PK beta-barrel domain-like"/>
    <property type="match status" value="1"/>
</dbReference>
<feature type="domain" description="MOSC" evidence="1">
    <location>
        <begin position="133"/>
        <end position="292"/>
    </location>
</feature>
<dbReference type="KEGG" id="hyl:LPB072_18415"/>
<dbReference type="Pfam" id="PF03473">
    <property type="entry name" value="MOSC"/>
    <property type="match status" value="1"/>
</dbReference>
<dbReference type="EMBL" id="LVWD01000005">
    <property type="protein sequence ID" value="OAD43074.1"/>
    <property type="molecule type" value="Genomic_DNA"/>
</dbReference>
<reference evidence="2 5" key="2">
    <citation type="submission" date="2016-10" db="EMBL/GenBank/DDBJ databases">
        <title>Hydorgenophaga sp. LPB0072 isolated from gastropod.</title>
        <authorList>
            <person name="Kim E."/>
            <person name="Yi H."/>
        </authorList>
    </citation>
    <scope>NUCLEOTIDE SEQUENCE [LARGE SCALE GENOMIC DNA]</scope>
    <source>
        <strain evidence="2 5">LPB0072</strain>
    </source>
</reference>
<dbReference type="Proteomes" id="UP000185680">
    <property type="component" value="Chromosome"/>
</dbReference>
<sequence length="296" mass="32263">MTLPPFADVRAQIDQLWIYPVKSCAGIALSEVELTPTGLRWDRHWMVVDSEGGFVTQRELPRMALIQPVFIEGGFELHAPGMAPLTLLFEAAGPALVVTVWGETVSALDMGDAAAQWFSDCLGGDAPNELTRLRLVRFDPGARRVCSPKWTRGHEAWTQFADGFGLLVSSTASLVELNARLAQGGYPPVAMSRFRPNIVLAGIEAHDEDRIGPWRVATDEGDAVLDNVKPCARCPIPNIDPLTARASSEVSDTLQTYRQDRRLGGAVTFGMNAIALEGLGQVLRVGQPVVADWRFD</sequence>
<dbReference type="RefSeq" id="WP_066087390.1">
    <property type="nucleotide sequence ID" value="NZ_CP017476.1"/>
</dbReference>
<protein>
    <submittedName>
        <fullName evidence="3">Fe-S protein</fullName>
    </submittedName>
    <submittedName>
        <fullName evidence="2">MOSC domain-containing protein</fullName>
    </submittedName>
</protein>
<dbReference type="InterPro" id="IPR005302">
    <property type="entry name" value="MoCF_Sase_C"/>
</dbReference>
<organism evidence="2 5">
    <name type="scientific">Hydrogenophaga crassostreae</name>
    <dbReference type="NCBI Taxonomy" id="1763535"/>
    <lineage>
        <taxon>Bacteria</taxon>
        <taxon>Pseudomonadati</taxon>
        <taxon>Pseudomonadota</taxon>
        <taxon>Betaproteobacteria</taxon>
        <taxon>Burkholderiales</taxon>
        <taxon>Comamonadaceae</taxon>
        <taxon>Hydrogenophaga</taxon>
    </lineage>
</organism>
<dbReference type="InterPro" id="IPR005303">
    <property type="entry name" value="MOCOS_middle"/>
</dbReference>
<reference evidence="3 4" key="1">
    <citation type="submission" date="2016-02" db="EMBL/GenBank/DDBJ databases">
        <title>Draft genome sequence of Hydrogenophaga sp. LPB0072.</title>
        <authorList>
            <person name="Shin S.-K."/>
            <person name="Yi H."/>
        </authorList>
    </citation>
    <scope>NUCLEOTIDE SEQUENCE [LARGE SCALE GENOMIC DNA]</scope>
    <source>
        <strain evidence="3 4">LPB0072</strain>
    </source>
</reference>
<dbReference type="OrthoDB" id="581532at2"/>
<evidence type="ECO:0000313" key="5">
    <source>
        <dbReference type="Proteomes" id="UP000185680"/>
    </source>
</evidence>
<dbReference type="Pfam" id="PF03476">
    <property type="entry name" value="MOSC_N"/>
    <property type="match status" value="1"/>
</dbReference>
<dbReference type="GO" id="GO:0030170">
    <property type="term" value="F:pyridoxal phosphate binding"/>
    <property type="evidence" value="ECO:0007669"/>
    <property type="project" value="InterPro"/>
</dbReference>
<dbReference type="GO" id="GO:0003824">
    <property type="term" value="F:catalytic activity"/>
    <property type="evidence" value="ECO:0007669"/>
    <property type="project" value="InterPro"/>
</dbReference>
<dbReference type="PANTHER" id="PTHR14237:SF19">
    <property type="entry name" value="MITOCHONDRIAL AMIDOXIME REDUCING COMPONENT 1"/>
    <property type="match status" value="1"/>
</dbReference>
<evidence type="ECO:0000313" key="3">
    <source>
        <dbReference type="EMBL" id="OAD43074.1"/>
    </source>
</evidence>
<dbReference type="GO" id="GO:0030151">
    <property type="term" value="F:molybdenum ion binding"/>
    <property type="evidence" value="ECO:0007669"/>
    <property type="project" value="InterPro"/>
</dbReference>
<evidence type="ECO:0000259" key="1">
    <source>
        <dbReference type="PROSITE" id="PS51340"/>
    </source>
</evidence>
<evidence type="ECO:0000313" key="2">
    <source>
        <dbReference type="EMBL" id="AOW14516.1"/>
    </source>
</evidence>
<accession>A0A167IKB6</accession>
<dbReference type="PANTHER" id="PTHR14237">
    <property type="entry name" value="MOLYBDOPTERIN COFACTOR SULFURASE MOSC"/>
    <property type="match status" value="1"/>
</dbReference>
<name>A0A167IKB6_9BURK</name>
<dbReference type="PROSITE" id="PS51340">
    <property type="entry name" value="MOSC"/>
    <property type="match status" value="1"/>
</dbReference>
<evidence type="ECO:0000313" key="4">
    <source>
        <dbReference type="Proteomes" id="UP000185657"/>
    </source>
</evidence>
<gene>
    <name evidence="2" type="ORF">LPB072_18415</name>
    <name evidence="3" type="ORF">LPB72_06135</name>
</gene>